<dbReference type="Pfam" id="PF20074">
    <property type="entry name" value="DUF6470"/>
    <property type="match status" value="1"/>
</dbReference>
<evidence type="ECO:0000313" key="2">
    <source>
        <dbReference type="Proteomes" id="UP001282284"/>
    </source>
</evidence>
<reference evidence="1 2" key="1">
    <citation type="submission" date="2023-06" db="EMBL/GenBank/DDBJ databases">
        <title>Sporosarcina sp. nov., isolated from Korean traditional fermented seafood 'Jeotgal'.</title>
        <authorList>
            <person name="Yang A.I."/>
            <person name="Shin N.-R."/>
        </authorList>
    </citation>
    <scope>NUCLEOTIDE SEQUENCE [LARGE SCALE GENOMIC DNA]</scope>
    <source>
        <strain evidence="1 2">KCTC13119</strain>
    </source>
</reference>
<organism evidence="1 2">
    <name type="scientific">Sporosarcina saromensis</name>
    <dbReference type="NCBI Taxonomy" id="359365"/>
    <lineage>
        <taxon>Bacteria</taxon>
        <taxon>Bacillati</taxon>
        <taxon>Bacillota</taxon>
        <taxon>Bacilli</taxon>
        <taxon>Bacillales</taxon>
        <taxon>Caryophanaceae</taxon>
        <taxon>Sporosarcina</taxon>
    </lineage>
</organism>
<dbReference type="EMBL" id="JAUBDI010000003">
    <property type="protein sequence ID" value="MDW0112597.1"/>
    <property type="molecule type" value="Genomic_DNA"/>
</dbReference>
<protein>
    <submittedName>
        <fullName evidence="1">DUF6470 family protein</fullName>
    </submittedName>
</protein>
<gene>
    <name evidence="1" type="ORF">QT711_05315</name>
</gene>
<sequence length="184" mass="20470">MNIPQLQIQTTRGKLGLQIEKPVQEIEQPKATQQIEQPAAILEMSTTQPQLSIDTTENRADLDLKSPIRRGNENAQYGVQQLMEGIARRAQEGQQLLRIENGGNVLAELSKQITEKDPAPIGIRFVGDRLKVKTNITPGSLSINATPQKPTHDVQVNKPIHTYTPGKVTGHVEQYPSIQIDWQV</sequence>
<name>A0ABU4GAI8_9BACL</name>
<evidence type="ECO:0000313" key="1">
    <source>
        <dbReference type="EMBL" id="MDW0112597.1"/>
    </source>
</evidence>
<proteinExistence type="predicted"/>
<dbReference type="InterPro" id="IPR045527">
    <property type="entry name" value="DUF6470"/>
</dbReference>
<accession>A0ABU4GAI8</accession>
<comment type="caution">
    <text evidence="1">The sequence shown here is derived from an EMBL/GenBank/DDBJ whole genome shotgun (WGS) entry which is preliminary data.</text>
</comment>
<dbReference type="Proteomes" id="UP001282284">
    <property type="component" value="Unassembled WGS sequence"/>
</dbReference>
<keyword evidence="2" id="KW-1185">Reference proteome</keyword>